<dbReference type="InterPro" id="IPR053139">
    <property type="entry name" value="Surface_bspA-like"/>
</dbReference>
<organism evidence="2 3">
    <name type="scientific">Tritrichomonas musculus</name>
    <dbReference type="NCBI Taxonomy" id="1915356"/>
    <lineage>
        <taxon>Eukaryota</taxon>
        <taxon>Metamonada</taxon>
        <taxon>Parabasalia</taxon>
        <taxon>Tritrichomonadida</taxon>
        <taxon>Tritrichomonadidae</taxon>
        <taxon>Tritrichomonas</taxon>
    </lineage>
</organism>
<sequence length="1580" mass="179217">MAYKIAFLGKFDEISPLTKEVIAYLNQSKDDFKPIKKNEFEILGSTSKLQIKVCDLEQIDDFEEFIKNSNIIVLSLSFSNADSFNFTNEEWVSDLKNLISDSQCRLLVVHTTNDFNTNEFSQNIINTMNILNFDKYFEKRGDNFLTQEQQINSLTILPNFYQYLSGQIKIIANVTPNVQPEEKILFSEDQINYILFPETRTAKITKSPNCAGQIIIKNLVNHDSKSYVVTDIDDKAFQNTNIESVSFEPGSHIRRIGKIAFQNSTIKSLSIPVSLEEFDEDWCNGIDKLTDIKIDDEHPFFKYEDGLLIRKDSNEIIFAQRDLEGQPSIPKDVKKIGASSFCKCNKITSLLIESPVIDCIDTLAFFQCEKLININISGTTKLTIGENCFISCTSLKNVSISCDELIIKNNCFQLCPSLFSLSFPVKKIFIGPMAMVGCDELSDIAIHNTTSIEIKEQSFLSLRKLKGLFFNADHFSICDNSFERCTSIKDFYLKVKDDLNSDILNQFTSLKKATLTSFSTLTITKSSLANLANLETIIIRSKNLVLEKGCFQNLSKLSSITIMCENPISLSSDDFEGCKALKSFKCSTSSDFNKSEKVDLSENCFSNSANLEEVEIAATNVSIGKSCFNGLKKLHILHFNCKNMVIGDSAFSKCDSIKSFIMKECTDKIELAEKCFFDAANLEEVEIKSKKINFGYKCFNGAGNLQNVTLNAFNVSISDHCFNNCSSLKSLKIIDSRTTSIGSKQFTKCSNLNSISISMSKYNPVIDKESLVLASDCFEGANNLESLEFIGGNVTLSNDMLNCPSIKKLSIKTANNVEIGSNMFNNYKKLDDVEISSISLKVNENCFNNNANLKNLLFGCFDVEIQSNCFNGNKHCESIQFNNALYMNLDSNDFCDCKSLKEIQLISAAYLIVGQNCFSRAEQLEIVELHSKEVTIGSEAFNKCSSLNTVHFIQAASTLPIKGVAVSLQSSIEMIENIFIGDEAFNSCNKLSELKIDCSNELFIGKNCFHNLTKLMNVKINCPHSKIDPSSFAKCPGYKNIEIKIQPKKSNALENFDLALNLDRNKFNNVDPVYLTMKNDRKFDSFFVLGIDRYTTKPSFISMFPVKSSSFEDESLCQIPDFCYPQGPKHIPSKLPIESNILNGFVFFFAERSFVGVVLQFYIPFIANSCVGNQYDRSYPFSLCLLSNNPDISSHFQFLSELIDPIAGKVILPNVNINIPSELRNQQGRCIKSLYIKPSCKYVALSQSAHSMTFLLPKLIKYYTDKSPLTLEQSDCLLYPTLQSLLTFLSPKDIVNIFFCMLCEFKIFFISRDVSKTSFCIIALTNLMKDVDIHSFVFPCLPLVLDPYIDSPLPTLIGYNKASKDADVIVDLDESKVTYRNPRLFAVIKNFPLTQTLIKRATNLFKERMIQFIIPQKNDVKNYPDFINQAHKTIYPQCFKYFAKTNFILAQDFIREFSQLFTEPFVSSLRVFTRNFMIIDTTNINNPVATFDRSRFLFHIQQQYMQFMDIFVNTRTFEQFELRIEKEAEKSRNPREITTRAMQNKFNINKSQISKIIKNSSKCQRRNSFSLSSKKLQTLD</sequence>
<proteinExistence type="predicted"/>
<dbReference type="InterPro" id="IPR043153">
    <property type="entry name" value="DENN_C"/>
</dbReference>
<accession>A0ABR2L3W2</accession>
<dbReference type="Proteomes" id="UP001470230">
    <property type="component" value="Unassembled WGS sequence"/>
</dbReference>
<dbReference type="SMART" id="SM00799">
    <property type="entry name" value="DENN"/>
    <property type="match status" value="1"/>
</dbReference>
<dbReference type="InterPro" id="IPR032675">
    <property type="entry name" value="LRR_dom_sf"/>
</dbReference>
<dbReference type="InterPro" id="IPR001194">
    <property type="entry name" value="cDENN_dom"/>
</dbReference>
<dbReference type="InterPro" id="IPR037516">
    <property type="entry name" value="Tripartite_DENN"/>
</dbReference>
<dbReference type="InterPro" id="IPR026906">
    <property type="entry name" value="LRR_5"/>
</dbReference>
<dbReference type="Gene3D" id="3.80.10.10">
    <property type="entry name" value="Ribonuclease Inhibitor"/>
    <property type="match status" value="4"/>
</dbReference>
<name>A0ABR2L3W2_9EUKA</name>
<evidence type="ECO:0000259" key="1">
    <source>
        <dbReference type="PROSITE" id="PS50211"/>
    </source>
</evidence>
<comment type="caution">
    <text evidence="2">The sequence shown here is derived from an EMBL/GenBank/DDBJ whole genome shotgun (WGS) entry which is preliminary data.</text>
</comment>
<protein>
    <recommendedName>
        <fullName evidence="1">UDENN domain-containing protein</fullName>
    </recommendedName>
</protein>
<keyword evidence="3" id="KW-1185">Reference proteome</keyword>
<dbReference type="PROSITE" id="PS50211">
    <property type="entry name" value="DENN"/>
    <property type="match status" value="1"/>
</dbReference>
<dbReference type="PANTHER" id="PTHR45661">
    <property type="entry name" value="SURFACE ANTIGEN"/>
    <property type="match status" value="1"/>
</dbReference>
<evidence type="ECO:0000313" key="3">
    <source>
        <dbReference type="Proteomes" id="UP001470230"/>
    </source>
</evidence>
<feature type="domain" description="UDENN" evidence="1">
    <location>
        <begin position="1082"/>
        <end position="1535"/>
    </location>
</feature>
<dbReference type="Pfam" id="PF13306">
    <property type="entry name" value="LRR_5"/>
    <property type="match status" value="7"/>
</dbReference>
<dbReference type="SUPFAM" id="SSF52058">
    <property type="entry name" value="L domain-like"/>
    <property type="match status" value="3"/>
</dbReference>
<evidence type="ECO:0000313" key="2">
    <source>
        <dbReference type="EMBL" id="KAK8897676.1"/>
    </source>
</evidence>
<dbReference type="Gene3D" id="3.40.50.11500">
    <property type="match status" value="1"/>
</dbReference>
<gene>
    <name evidence="2" type="ORF">M9Y10_015640</name>
</gene>
<dbReference type="PANTHER" id="PTHR45661:SF3">
    <property type="entry name" value="IG-LIKE DOMAIN-CONTAINING PROTEIN"/>
    <property type="match status" value="1"/>
</dbReference>
<dbReference type="EMBL" id="JAPFFF010000002">
    <property type="protein sequence ID" value="KAK8897676.1"/>
    <property type="molecule type" value="Genomic_DNA"/>
</dbReference>
<reference evidence="2 3" key="1">
    <citation type="submission" date="2024-04" db="EMBL/GenBank/DDBJ databases">
        <title>Tritrichomonas musculus Genome.</title>
        <authorList>
            <person name="Alves-Ferreira E."/>
            <person name="Grigg M."/>
            <person name="Lorenzi H."/>
            <person name="Galac M."/>
        </authorList>
    </citation>
    <scope>NUCLEOTIDE SEQUENCE [LARGE SCALE GENOMIC DNA]</scope>
    <source>
        <strain evidence="2 3">EAF2021</strain>
    </source>
</reference>
<dbReference type="Pfam" id="PF02141">
    <property type="entry name" value="DENN"/>
    <property type="match status" value="1"/>
</dbReference>